<accession>A0A5J6Z8Q2</accession>
<organism evidence="2 3">
    <name type="scientific">Corynebacterium urogenitale</name>
    <dbReference type="NCBI Taxonomy" id="2487892"/>
    <lineage>
        <taxon>Bacteria</taxon>
        <taxon>Bacillati</taxon>
        <taxon>Actinomycetota</taxon>
        <taxon>Actinomycetes</taxon>
        <taxon>Mycobacteriales</taxon>
        <taxon>Corynebacteriaceae</taxon>
        <taxon>Corynebacterium</taxon>
    </lineage>
</organism>
<reference evidence="3" key="1">
    <citation type="submission" date="2019-10" db="EMBL/GenBank/DDBJ databases">
        <title>Complete genome sequence of Corynebacterium urogenitalis DSM 108747, isolated from the genital tract of a cow.</title>
        <authorList>
            <person name="Ruckert C."/>
            <person name="Ballas P."/>
            <person name="Wagener K."/>
            <person name="Drillich M."/>
            <person name="Kaempfer P."/>
            <person name="Busse H.-J."/>
            <person name="Ehling-Schulz M."/>
        </authorList>
    </citation>
    <scope>NUCLEOTIDE SEQUENCE [LARGE SCALE GENOMIC DNA]</scope>
    <source>
        <strain evidence="3">LMM 1652</strain>
    </source>
</reference>
<dbReference type="Proteomes" id="UP000326711">
    <property type="component" value="Chromosome"/>
</dbReference>
<proteinExistence type="predicted"/>
<evidence type="ECO:0000256" key="1">
    <source>
        <dbReference type="SAM" id="Phobius"/>
    </source>
</evidence>
<gene>
    <name evidence="2" type="ORF">CUROG_05945</name>
</gene>
<keyword evidence="1" id="KW-0472">Membrane</keyword>
<dbReference type="EMBL" id="CP045032">
    <property type="protein sequence ID" value="QFQ02552.1"/>
    <property type="molecule type" value="Genomic_DNA"/>
</dbReference>
<keyword evidence="3" id="KW-1185">Reference proteome</keyword>
<keyword evidence="1" id="KW-1133">Transmembrane helix</keyword>
<evidence type="ECO:0000313" key="2">
    <source>
        <dbReference type="EMBL" id="QFQ02552.1"/>
    </source>
</evidence>
<dbReference type="OrthoDB" id="9994204at2"/>
<feature type="transmembrane region" description="Helical" evidence="1">
    <location>
        <begin position="50"/>
        <end position="69"/>
    </location>
</feature>
<dbReference type="RefSeq" id="WP_151902899.1">
    <property type="nucleotide sequence ID" value="NZ_CP045032.1"/>
</dbReference>
<name>A0A5J6Z8Q2_9CORY</name>
<feature type="transmembrane region" description="Helical" evidence="1">
    <location>
        <begin position="20"/>
        <end position="44"/>
    </location>
</feature>
<keyword evidence="1" id="KW-0812">Transmembrane</keyword>
<sequence precursor="true">MAKSLENKHIDHGVASVGGYTSIAIAIFSAISLAGVVWALFGSVRDNPSAILAACLFGALGLAFSLLGVRWKVSGEYLKVSQWGIPKKMKISEISEFRAETGLRWKQGVGIRWVGPGEWAMVCGTDEVVTIVHHGKKFMFSTDDASAVQRAISEADQ</sequence>
<dbReference type="AlphaFoldDB" id="A0A5J6Z8Q2"/>
<evidence type="ECO:0000313" key="3">
    <source>
        <dbReference type="Proteomes" id="UP000326711"/>
    </source>
</evidence>
<dbReference type="KEGG" id="cuo:CUROG_05945"/>
<protein>
    <submittedName>
        <fullName evidence="2">Uncharacterized protein</fullName>
    </submittedName>
</protein>